<evidence type="ECO:0000313" key="4">
    <source>
        <dbReference type="Proteomes" id="UP000249886"/>
    </source>
</evidence>
<dbReference type="InterPro" id="IPR024520">
    <property type="entry name" value="DUF3558"/>
</dbReference>
<dbReference type="GeneID" id="84573797"/>
<keyword evidence="2" id="KW-0732">Signal</keyword>
<feature type="chain" id="PRO_5043215291" evidence="2">
    <location>
        <begin position="21"/>
        <end position="433"/>
    </location>
</feature>
<reference evidence="3 4" key="1">
    <citation type="submission" date="2018-06" db="EMBL/GenBank/DDBJ databases">
        <authorList>
            <consortium name="Pathogen Informatics"/>
            <person name="Doyle S."/>
        </authorList>
    </citation>
    <scope>NUCLEOTIDE SEQUENCE [LARGE SCALE GENOMIC DNA]</scope>
    <source>
        <strain evidence="3 4">NCTC10254</strain>
    </source>
</reference>
<evidence type="ECO:0000256" key="2">
    <source>
        <dbReference type="SAM" id="SignalP"/>
    </source>
</evidence>
<dbReference type="EMBL" id="UARK01000005">
    <property type="protein sequence ID" value="SPW28191.1"/>
    <property type="molecule type" value="Genomic_DNA"/>
</dbReference>
<gene>
    <name evidence="3" type="ORF">NCTC10254_01223</name>
</gene>
<name>A0A6H9XB52_9CORY</name>
<evidence type="ECO:0000313" key="3">
    <source>
        <dbReference type="EMBL" id="SPW28191.1"/>
    </source>
</evidence>
<proteinExistence type="predicted"/>
<feature type="signal peptide" evidence="2">
    <location>
        <begin position="1"/>
        <end position="20"/>
    </location>
</feature>
<sequence>MRLFRATVALCALLPLTACAIVVPPLHSPTPTPLPDPVTTSKSAVPQEVAEEQHPQKDVTVGEFLNAGLYHPESNAFGTFRPCAEISAEQWQELGWNVEDRERVSHDDKPSRYGSLCNIKAIPGKNLGFASFSVNFEGYDKETGTDNARGDREDFSTLEVKKPKGFYVYAAENSALPGTCMAGVLTKRGRIAFRYTSPFIDQSRTGKTKVCQTAVDSLQRILDTPVFAPAPAPSPEAAAPAAAPPPQPSPAPASPPAPAPAPPSPTFTQVLGVGDYRPQDQVPPIFNACTQISAEQWRSLGWQVAKPDSTVTDEYFPRCILWDHDDKPLEGLLIEVTYKTLDEQLKERIPLDKVVVNKPDTYTLTDSTKPREWRCSVNVVTSLGRVTATYVQGDGDPQPRITKEQACQRAVDRLQAMFGLKYEPPVVTPKPTS</sequence>
<comment type="caution">
    <text evidence="3">The sequence shown here is derived from an EMBL/GenBank/DDBJ whole genome shotgun (WGS) entry which is preliminary data.</text>
</comment>
<feature type="region of interest" description="Disordered" evidence="1">
    <location>
        <begin position="29"/>
        <end position="55"/>
    </location>
</feature>
<organism evidence="3 4">
    <name type="scientific">Corynebacterium matruchotii</name>
    <dbReference type="NCBI Taxonomy" id="43768"/>
    <lineage>
        <taxon>Bacteria</taxon>
        <taxon>Bacillati</taxon>
        <taxon>Actinomycetota</taxon>
        <taxon>Actinomycetes</taxon>
        <taxon>Mycobacteriales</taxon>
        <taxon>Corynebacteriaceae</taxon>
        <taxon>Corynebacterium</taxon>
    </lineage>
</organism>
<dbReference type="Proteomes" id="UP000249886">
    <property type="component" value="Unassembled WGS sequence"/>
</dbReference>
<feature type="compositionally biased region" description="Pro residues" evidence="1">
    <location>
        <begin position="242"/>
        <end position="265"/>
    </location>
</feature>
<protein>
    <submittedName>
        <fullName evidence="3">Protein of uncharacterized function (DUF3558)</fullName>
    </submittedName>
</protein>
<dbReference type="RefSeq" id="WP_081455679.1">
    <property type="nucleotide sequence ID" value="NZ_CP050134.2"/>
</dbReference>
<accession>A0A6H9XB52</accession>
<evidence type="ECO:0000256" key="1">
    <source>
        <dbReference type="SAM" id="MobiDB-lite"/>
    </source>
</evidence>
<dbReference type="AlphaFoldDB" id="A0A6H9XB52"/>
<feature type="region of interest" description="Disordered" evidence="1">
    <location>
        <begin position="226"/>
        <end position="274"/>
    </location>
</feature>
<dbReference type="Pfam" id="PF12079">
    <property type="entry name" value="DUF3558"/>
    <property type="match status" value="2"/>
</dbReference>